<reference evidence="1" key="1">
    <citation type="journal article" date="2016" name="Gigascience">
        <title>De novo construction of an expanded transcriptome assembly for the western tarnished plant bug, Lygus hesperus.</title>
        <authorList>
            <person name="Tassone E.E."/>
            <person name="Geib S.M."/>
            <person name="Hall B."/>
            <person name="Fabrick J.A."/>
            <person name="Brent C.S."/>
            <person name="Hull J.J."/>
        </authorList>
    </citation>
    <scope>NUCLEOTIDE SEQUENCE</scope>
</reference>
<proteinExistence type="predicted"/>
<protein>
    <submittedName>
        <fullName evidence="1">Uncharacterized protein</fullName>
    </submittedName>
</protein>
<gene>
    <name evidence="1" type="ORF">g.67985</name>
</gene>
<name>A0A146M252_LYGHE</name>
<dbReference type="AlphaFoldDB" id="A0A146M252"/>
<feature type="non-terminal residue" evidence="1">
    <location>
        <position position="1"/>
    </location>
</feature>
<organism evidence="1">
    <name type="scientific">Lygus hesperus</name>
    <name type="common">Western plant bug</name>
    <dbReference type="NCBI Taxonomy" id="30085"/>
    <lineage>
        <taxon>Eukaryota</taxon>
        <taxon>Metazoa</taxon>
        <taxon>Ecdysozoa</taxon>
        <taxon>Arthropoda</taxon>
        <taxon>Hexapoda</taxon>
        <taxon>Insecta</taxon>
        <taxon>Pterygota</taxon>
        <taxon>Neoptera</taxon>
        <taxon>Paraneoptera</taxon>
        <taxon>Hemiptera</taxon>
        <taxon>Heteroptera</taxon>
        <taxon>Panheteroptera</taxon>
        <taxon>Cimicomorpha</taxon>
        <taxon>Miridae</taxon>
        <taxon>Mirini</taxon>
        <taxon>Lygus</taxon>
    </lineage>
</organism>
<dbReference type="EMBL" id="GDHC01005120">
    <property type="protein sequence ID" value="JAQ13509.1"/>
    <property type="molecule type" value="Transcribed_RNA"/>
</dbReference>
<evidence type="ECO:0000313" key="1">
    <source>
        <dbReference type="EMBL" id="JAQ13509.1"/>
    </source>
</evidence>
<accession>A0A146M252</accession>
<sequence>YTTVISRKGLLSSIGLYPAKLIRRLQKNAKKEQKYCSFVLVSLITQPDPEPGPICNSITHFRFQFLLTLNRSAKIITEEIEGVVRYPPPFCSLPRMHTRPPPSMFEERSVN</sequence>